<dbReference type="Gene3D" id="3.40.1360.10">
    <property type="match status" value="1"/>
</dbReference>
<comment type="caution">
    <text evidence="12">Lacks conserved residue(s) required for the propagation of feature annotation.</text>
</comment>
<organism evidence="15 16">
    <name type="scientific">Oceanipulchritudo coccoides</name>
    <dbReference type="NCBI Taxonomy" id="2706888"/>
    <lineage>
        <taxon>Bacteria</taxon>
        <taxon>Pseudomonadati</taxon>
        <taxon>Verrucomicrobiota</taxon>
        <taxon>Opitutia</taxon>
        <taxon>Puniceicoccales</taxon>
        <taxon>Oceanipulchritudinaceae</taxon>
        <taxon>Oceanipulchritudo</taxon>
    </lineage>
</organism>
<dbReference type="GO" id="GO:0003899">
    <property type="term" value="F:DNA-directed RNA polymerase activity"/>
    <property type="evidence" value="ECO:0007669"/>
    <property type="project" value="UniProtKB-UniRule"/>
</dbReference>
<evidence type="ECO:0000259" key="14">
    <source>
        <dbReference type="SMART" id="SM00493"/>
    </source>
</evidence>
<dbReference type="SUPFAM" id="SSF57783">
    <property type="entry name" value="Zinc beta-ribbon"/>
    <property type="match status" value="1"/>
</dbReference>
<evidence type="ECO:0000256" key="12">
    <source>
        <dbReference type="HAMAP-Rule" id="MF_00974"/>
    </source>
</evidence>
<dbReference type="InterPro" id="IPR036977">
    <property type="entry name" value="DNA_primase_Znf_CHC2"/>
</dbReference>
<dbReference type="SMART" id="SM00400">
    <property type="entry name" value="ZnF_CHCC"/>
    <property type="match status" value="1"/>
</dbReference>
<dbReference type="InterPro" id="IPR037068">
    <property type="entry name" value="DNA_primase_core_N_sf"/>
</dbReference>
<protein>
    <recommendedName>
        <fullName evidence="12">DNA primase</fullName>
        <ecNumber evidence="12">2.7.7.101</ecNumber>
    </recommendedName>
</protein>
<dbReference type="GO" id="GO:0008270">
    <property type="term" value="F:zinc ion binding"/>
    <property type="evidence" value="ECO:0007669"/>
    <property type="project" value="UniProtKB-KW"/>
</dbReference>
<keyword evidence="6" id="KW-0479">Metal-binding</keyword>
<dbReference type="InterPro" id="IPR006171">
    <property type="entry name" value="TOPRIM_dom"/>
</dbReference>
<keyword evidence="1 12" id="KW-0240">DNA-directed RNA polymerase</keyword>
<comment type="subunit">
    <text evidence="12">Monomer. Interacts with DnaB.</text>
</comment>
<dbReference type="InterPro" id="IPR006295">
    <property type="entry name" value="DNA_primase_DnaG"/>
</dbReference>
<dbReference type="GO" id="GO:0000428">
    <property type="term" value="C:DNA-directed RNA polymerase complex"/>
    <property type="evidence" value="ECO:0007669"/>
    <property type="project" value="UniProtKB-KW"/>
</dbReference>
<keyword evidence="7" id="KW-0863">Zinc-finger</keyword>
<evidence type="ECO:0000256" key="11">
    <source>
        <dbReference type="ARBA" id="ARBA00023163"/>
    </source>
</evidence>
<dbReference type="InterPro" id="IPR050219">
    <property type="entry name" value="DnaG_primase"/>
</dbReference>
<evidence type="ECO:0000313" key="16">
    <source>
        <dbReference type="Proteomes" id="UP000478417"/>
    </source>
</evidence>
<dbReference type="HAMAP" id="MF_00974">
    <property type="entry name" value="DNA_primase_DnaG"/>
    <property type="match status" value="1"/>
</dbReference>
<proteinExistence type="inferred from homology"/>
<keyword evidence="8" id="KW-0862">Zinc</keyword>
<evidence type="ECO:0000256" key="6">
    <source>
        <dbReference type="ARBA" id="ARBA00022723"/>
    </source>
</evidence>
<evidence type="ECO:0000256" key="7">
    <source>
        <dbReference type="ARBA" id="ARBA00022771"/>
    </source>
</evidence>
<evidence type="ECO:0000313" key="15">
    <source>
        <dbReference type="EMBL" id="NDV62098.1"/>
    </source>
</evidence>
<dbReference type="CDD" id="cd03364">
    <property type="entry name" value="TOPRIM_DnaG_primases"/>
    <property type="match status" value="1"/>
</dbReference>
<dbReference type="Pfam" id="PF13155">
    <property type="entry name" value="Toprim_2"/>
    <property type="match status" value="1"/>
</dbReference>
<comment type="caution">
    <text evidence="15">The sequence shown here is derived from an EMBL/GenBank/DDBJ whole genome shotgun (WGS) entry which is preliminary data.</text>
</comment>
<comment type="catalytic activity">
    <reaction evidence="12">
        <text>ssDNA + n NTP = ssDNA/pppN(pN)n-1 hybrid + (n-1) diphosphate.</text>
        <dbReference type="EC" id="2.7.7.101"/>
    </reaction>
</comment>
<dbReference type="EC" id="2.7.7.101" evidence="12"/>
<dbReference type="GO" id="GO:0005737">
    <property type="term" value="C:cytoplasm"/>
    <property type="evidence" value="ECO:0007669"/>
    <property type="project" value="TreeGrafter"/>
</dbReference>
<evidence type="ECO:0000259" key="13">
    <source>
        <dbReference type="SMART" id="SM00400"/>
    </source>
</evidence>
<dbReference type="GO" id="GO:0006269">
    <property type="term" value="P:DNA replication, synthesis of primer"/>
    <property type="evidence" value="ECO:0007669"/>
    <property type="project" value="UniProtKB-UniRule"/>
</dbReference>
<keyword evidence="16" id="KW-1185">Reference proteome</keyword>
<dbReference type="SMART" id="SM00493">
    <property type="entry name" value="TOPRIM"/>
    <property type="match status" value="1"/>
</dbReference>
<dbReference type="Pfam" id="PF01807">
    <property type="entry name" value="Zn_ribbon_DnaG"/>
    <property type="match status" value="1"/>
</dbReference>
<dbReference type="InterPro" id="IPR002694">
    <property type="entry name" value="Znf_CHC2"/>
</dbReference>
<evidence type="ECO:0000256" key="8">
    <source>
        <dbReference type="ARBA" id="ARBA00022833"/>
    </source>
</evidence>
<dbReference type="NCBIfam" id="TIGR01391">
    <property type="entry name" value="dnaG"/>
    <property type="match status" value="1"/>
</dbReference>
<sequence>MPFFSEETLQAVRAIPLYDVVRPHVELTRSGRNWRGLSPFSQEKTPSFYVLSERNFFKCHSTGLAGDGIRFIQETEKLTFPEAVEALAERFGIEVRYASGAGPDPEVRSMKQALLDVHEYARDYYHEAFLAMNPQAEEIRRYWVEQRGFSLKLADEFRIGFSPPESRELLDRLKGKGFKQDVLAASGLFYTGRQPADLDRWFFVFRGRLMVPIRDIQGQVIAFTARQLDVTPRDHASWKAKYINSPETPIFKKSQLLFNLDRAREGVKQAGRLLLVEGQLDALRCWDCGVTEAVAPQGTSVTEEQLALVKRYTDQLTVLLDSDEAGVRAVLRLLPMAFKNRLQVTVLALPKGEDPDDFLRSRGAEGLKQLDPQTGMHFAGHSLLQGDKPTPEGRANALNTLFKMLMECPSAVVREGYFEEAVQVTGVSREAAVADFKRLARESKPPNPARVERKENNNGTKAPEALTILEGDLLWAVLQNVTLAETLAQVIDHQWIKLQIIEGKLLSLILAQALEDHIEKAEDIHLLLETDEERDCFARYLVDERPHIDMESFVNLTIASLARRYCREQVRVLNQKISECANNPDDLTQIRDLMNQKNELFLQMTKGEFPSISLNG</sequence>
<dbReference type="SUPFAM" id="SSF56731">
    <property type="entry name" value="DNA primase core"/>
    <property type="match status" value="1"/>
</dbReference>
<evidence type="ECO:0000256" key="2">
    <source>
        <dbReference type="ARBA" id="ARBA00022515"/>
    </source>
</evidence>
<dbReference type="GO" id="GO:1990077">
    <property type="term" value="C:primosome complex"/>
    <property type="evidence" value="ECO:0007669"/>
    <property type="project" value="UniProtKB-KW"/>
</dbReference>
<evidence type="ECO:0000256" key="3">
    <source>
        <dbReference type="ARBA" id="ARBA00022679"/>
    </source>
</evidence>
<evidence type="ECO:0000256" key="9">
    <source>
        <dbReference type="ARBA" id="ARBA00022842"/>
    </source>
</evidence>
<feature type="domain" description="Toprim" evidence="14">
    <location>
        <begin position="271"/>
        <end position="342"/>
    </location>
</feature>
<evidence type="ECO:0000256" key="5">
    <source>
        <dbReference type="ARBA" id="ARBA00022705"/>
    </source>
</evidence>
<keyword evidence="11 12" id="KW-0804">Transcription</keyword>
<comment type="function">
    <text evidence="12">RNA polymerase that catalyzes the synthesis of short RNA molecules used as primers for DNA polymerase during DNA replication.</text>
</comment>
<reference evidence="15 16" key="1">
    <citation type="submission" date="2020-02" db="EMBL/GenBank/DDBJ databases">
        <title>Albibacoteraceae fam. nov., the first described family within the subdivision 4 Verrucomicrobia.</title>
        <authorList>
            <person name="Xi F."/>
        </authorList>
    </citation>
    <scope>NUCLEOTIDE SEQUENCE [LARGE SCALE GENOMIC DNA]</scope>
    <source>
        <strain evidence="15 16">CK1056</strain>
    </source>
</reference>
<gene>
    <name evidence="12 15" type="primary">dnaG</name>
    <name evidence="15" type="ORF">G0Q06_06535</name>
</gene>
<dbReference type="Proteomes" id="UP000478417">
    <property type="component" value="Unassembled WGS sequence"/>
</dbReference>
<dbReference type="GO" id="GO:0003677">
    <property type="term" value="F:DNA binding"/>
    <property type="evidence" value="ECO:0007669"/>
    <property type="project" value="UniProtKB-KW"/>
</dbReference>
<evidence type="ECO:0000256" key="10">
    <source>
        <dbReference type="ARBA" id="ARBA00023125"/>
    </source>
</evidence>
<dbReference type="EMBL" id="JAAGNX010000002">
    <property type="protein sequence ID" value="NDV62098.1"/>
    <property type="molecule type" value="Genomic_DNA"/>
</dbReference>
<accession>A0A6B2LZK4</accession>
<keyword evidence="9" id="KW-0460">Magnesium</keyword>
<keyword evidence="10 12" id="KW-0238">DNA-binding</keyword>
<dbReference type="PANTHER" id="PTHR30313">
    <property type="entry name" value="DNA PRIMASE"/>
    <property type="match status" value="1"/>
</dbReference>
<feature type="domain" description="Zinc finger CHC2-type" evidence="13">
    <location>
        <begin position="34"/>
        <end position="88"/>
    </location>
</feature>
<keyword evidence="2 12" id="KW-0639">Primosome</keyword>
<dbReference type="Gene3D" id="3.90.580.10">
    <property type="entry name" value="Zinc finger, CHC2-type domain"/>
    <property type="match status" value="1"/>
</dbReference>
<evidence type="ECO:0000256" key="4">
    <source>
        <dbReference type="ARBA" id="ARBA00022695"/>
    </source>
</evidence>
<dbReference type="Gene3D" id="3.90.980.10">
    <property type="entry name" value="DNA primase, catalytic core, N-terminal domain"/>
    <property type="match status" value="1"/>
</dbReference>
<dbReference type="RefSeq" id="WP_163963705.1">
    <property type="nucleotide sequence ID" value="NZ_JAAGNX010000002.1"/>
</dbReference>
<evidence type="ECO:0000256" key="1">
    <source>
        <dbReference type="ARBA" id="ARBA00022478"/>
    </source>
</evidence>
<keyword evidence="3 12" id="KW-0808">Transferase</keyword>
<name>A0A6B2LZK4_9BACT</name>
<keyword evidence="5 12" id="KW-0235">DNA replication</keyword>
<dbReference type="InterPro" id="IPR013264">
    <property type="entry name" value="DNAG_N"/>
</dbReference>
<comment type="similarity">
    <text evidence="12">Belongs to the DnaG primase family.</text>
</comment>
<dbReference type="PANTHER" id="PTHR30313:SF2">
    <property type="entry name" value="DNA PRIMASE"/>
    <property type="match status" value="1"/>
</dbReference>
<dbReference type="InterPro" id="IPR034151">
    <property type="entry name" value="TOPRIM_DnaG_bac"/>
</dbReference>
<keyword evidence="4 12" id="KW-0548">Nucleotidyltransferase</keyword>
<dbReference type="InterPro" id="IPR030846">
    <property type="entry name" value="DnaG_bac"/>
</dbReference>
<dbReference type="AlphaFoldDB" id="A0A6B2LZK4"/>
<dbReference type="Pfam" id="PF08275">
    <property type="entry name" value="DNAG_N"/>
    <property type="match status" value="1"/>
</dbReference>